<dbReference type="InterPro" id="IPR038377">
    <property type="entry name" value="Na/Glc_symporter_sf"/>
</dbReference>
<sequence length="106" mass="11099">TGKILSWVIVSILVGIALSPRVTLWGLTEIKMEILAQVAPLFVLGVTWSRLTTSAAFVGMLAGCATYSGLLLTSNPEPWNIHAGVVALGVNLTCCVVGSTRQSTDA</sequence>
<feature type="transmembrane region" description="Helical" evidence="1">
    <location>
        <begin position="39"/>
        <end position="61"/>
    </location>
</feature>
<keyword evidence="1" id="KW-0472">Membrane</keyword>
<keyword evidence="1" id="KW-0812">Transmembrane</keyword>
<protein>
    <recommendedName>
        <fullName evidence="3">Sodium:solute symporter</fullName>
    </recommendedName>
</protein>
<gene>
    <name evidence="2" type="ORF">METZ01_LOCUS458611</name>
</gene>
<proteinExistence type="predicted"/>
<accession>A0A383AD56</accession>
<dbReference type="EMBL" id="UINC01191224">
    <property type="protein sequence ID" value="SVE05757.1"/>
    <property type="molecule type" value="Genomic_DNA"/>
</dbReference>
<organism evidence="2">
    <name type="scientific">marine metagenome</name>
    <dbReference type="NCBI Taxonomy" id="408172"/>
    <lineage>
        <taxon>unclassified sequences</taxon>
        <taxon>metagenomes</taxon>
        <taxon>ecological metagenomes</taxon>
    </lineage>
</organism>
<feature type="non-terminal residue" evidence="2">
    <location>
        <position position="1"/>
    </location>
</feature>
<evidence type="ECO:0000256" key="1">
    <source>
        <dbReference type="SAM" id="Phobius"/>
    </source>
</evidence>
<reference evidence="2" key="1">
    <citation type="submission" date="2018-05" db="EMBL/GenBank/DDBJ databases">
        <authorList>
            <person name="Lanie J.A."/>
            <person name="Ng W.-L."/>
            <person name="Kazmierczak K.M."/>
            <person name="Andrzejewski T.M."/>
            <person name="Davidsen T.M."/>
            <person name="Wayne K.J."/>
            <person name="Tettelin H."/>
            <person name="Glass J.I."/>
            <person name="Rusch D."/>
            <person name="Podicherti R."/>
            <person name="Tsui H.-C.T."/>
            <person name="Winkler M.E."/>
        </authorList>
    </citation>
    <scope>NUCLEOTIDE SEQUENCE</scope>
</reference>
<keyword evidence="1" id="KW-1133">Transmembrane helix</keyword>
<feature type="transmembrane region" description="Helical" evidence="1">
    <location>
        <begin position="6"/>
        <end position="27"/>
    </location>
</feature>
<dbReference type="AlphaFoldDB" id="A0A383AD56"/>
<evidence type="ECO:0000313" key="2">
    <source>
        <dbReference type="EMBL" id="SVE05757.1"/>
    </source>
</evidence>
<dbReference type="Gene3D" id="1.20.1730.10">
    <property type="entry name" value="Sodium/glucose cotransporter"/>
    <property type="match status" value="1"/>
</dbReference>
<evidence type="ECO:0008006" key="3">
    <source>
        <dbReference type="Google" id="ProtNLM"/>
    </source>
</evidence>
<feature type="transmembrane region" description="Helical" evidence="1">
    <location>
        <begin position="81"/>
        <end position="100"/>
    </location>
</feature>
<name>A0A383AD56_9ZZZZ</name>